<keyword evidence="2" id="KW-1185">Reference proteome</keyword>
<protein>
    <submittedName>
        <fullName evidence="1">Uncharacterized protein</fullName>
    </submittedName>
</protein>
<proteinExistence type="predicted"/>
<evidence type="ECO:0000313" key="2">
    <source>
        <dbReference type="Proteomes" id="UP000265520"/>
    </source>
</evidence>
<name>A0A392VZL5_9FABA</name>
<dbReference type="Proteomes" id="UP000265520">
    <property type="component" value="Unassembled WGS sequence"/>
</dbReference>
<dbReference type="EMBL" id="LXQA011340914">
    <property type="protein sequence ID" value="MCI93854.1"/>
    <property type="molecule type" value="Genomic_DNA"/>
</dbReference>
<sequence length="57" mass="6316">CHGEDVLSDFVEKVDQGMYQYGYNFGPGQWQSNRGIPIKEGPKTRGFTLSFSLSAGD</sequence>
<organism evidence="1 2">
    <name type="scientific">Trifolium medium</name>
    <dbReference type="NCBI Taxonomy" id="97028"/>
    <lineage>
        <taxon>Eukaryota</taxon>
        <taxon>Viridiplantae</taxon>
        <taxon>Streptophyta</taxon>
        <taxon>Embryophyta</taxon>
        <taxon>Tracheophyta</taxon>
        <taxon>Spermatophyta</taxon>
        <taxon>Magnoliopsida</taxon>
        <taxon>eudicotyledons</taxon>
        <taxon>Gunneridae</taxon>
        <taxon>Pentapetalae</taxon>
        <taxon>rosids</taxon>
        <taxon>fabids</taxon>
        <taxon>Fabales</taxon>
        <taxon>Fabaceae</taxon>
        <taxon>Papilionoideae</taxon>
        <taxon>50 kb inversion clade</taxon>
        <taxon>NPAAA clade</taxon>
        <taxon>Hologalegina</taxon>
        <taxon>IRL clade</taxon>
        <taxon>Trifolieae</taxon>
        <taxon>Trifolium</taxon>
    </lineage>
</organism>
<comment type="caution">
    <text evidence="1">The sequence shown here is derived from an EMBL/GenBank/DDBJ whole genome shotgun (WGS) entry which is preliminary data.</text>
</comment>
<dbReference type="AlphaFoldDB" id="A0A392VZL5"/>
<evidence type="ECO:0000313" key="1">
    <source>
        <dbReference type="EMBL" id="MCI93854.1"/>
    </source>
</evidence>
<reference evidence="1 2" key="1">
    <citation type="journal article" date="2018" name="Front. Plant Sci.">
        <title>Red Clover (Trifolium pratense) and Zigzag Clover (T. medium) - A Picture of Genomic Similarities and Differences.</title>
        <authorList>
            <person name="Dluhosova J."/>
            <person name="Istvanek J."/>
            <person name="Nedelnik J."/>
            <person name="Repkova J."/>
        </authorList>
    </citation>
    <scope>NUCLEOTIDE SEQUENCE [LARGE SCALE GENOMIC DNA]</scope>
    <source>
        <strain evidence="2">cv. 10/8</strain>
        <tissue evidence="1">Leaf</tissue>
    </source>
</reference>
<accession>A0A392VZL5</accession>
<feature type="non-terminal residue" evidence="1">
    <location>
        <position position="1"/>
    </location>
</feature>